<evidence type="ECO:0000313" key="9">
    <source>
        <dbReference type="EMBL" id="KLU25254.1"/>
    </source>
</evidence>
<comment type="subcellular location">
    <subcellularLocation>
        <location evidence="1 7">Cell membrane</location>
        <topology evidence="1 7">Multi-pass membrane protein</topology>
    </subcellularLocation>
</comment>
<accession>A0A0J1CXG0</accession>
<dbReference type="CDD" id="cd06261">
    <property type="entry name" value="TM_PBP2"/>
    <property type="match status" value="1"/>
</dbReference>
<evidence type="ECO:0000313" key="10">
    <source>
        <dbReference type="Proteomes" id="UP000035963"/>
    </source>
</evidence>
<dbReference type="InterPro" id="IPR025966">
    <property type="entry name" value="OppC_N"/>
</dbReference>
<sequence length="276" mass="29053">MSAAATRLASNGLALGGLLFILLVFAVSAAAPWLAPYDPNAADPVLRLGGIGTPGHLLGLDAQGRDMLSRLIWGGRTSLVVVIPAVFGACVLSLLLGLYAGYSRSRVSAVVMRFIDILFAFPMILFAINLATTFGPGIITVTVTVLFCALPYVTRVVYAEVRAERDKEYVEAARALGASSFEIVAREILPNVMTSVVVYGTTLIGGMIVFLAGLSFLGLGVQPPTADWGRMVGEGARVMLLGGGHVATLPALVIVAFALAFNWFGDGLRDVLDPRD</sequence>
<comment type="similarity">
    <text evidence="7">Belongs to the binding-protein-dependent transport system permease family.</text>
</comment>
<evidence type="ECO:0000256" key="4">
    <source>
        <dbReference type="ARBA" id="ARBA00022692"/>
    </source>
</evidence>
<feature type="transmembrane region" description="Helical" evidence="7">
    <location>
        <begin position="196"/>
        <end position="219"/>
    </location>
</feature>
<feature type="transmembrane region" description="Helical" evidence="7">
    <location>
        <begin position="114"/>
        <end position="132"/>
    </location>
</feature>
<dbReference type="InterPro" id="IPR035906">
    <property type="entry name" value="MetI-like_sf"/>
</dbReference>
<dbReference type="GO" id="GO:0005886">
    <property type="term" value="C:plasma membrane"/>
    <property type="evidence" value="ECO:0007669"/>
    <property type="project" value="UniProtKB-SubCell"/>
</dbReference>
<dbReference type="PROSITE" id="PS50928">
    <property type="entry name" value="ABC_TM1"/>
    <property type="match status" value="1"/>
</dbReference>
<dbReference type="Gene3D" id="1.10.3720.10">
    <property type="entry name" value="MetI-like"/>
    <property type="match status" value="1"/>
</dbReference>
<keyword evidence="10" id="KW-1185">Reference proteome</keyword>
<dbReference type="PANTHER" id="PTHR43386">
    <property type="entry name" value="OLIGOPEPTIDE TRANSPORT SYSTEM PERMEASE PROTEIN APPC"/>
    <property type="match status" value="1"/>
</dbReference>
<keyword evidence="4 7" id="KW-0812">Transmembrane</keyword>
<dbReference type="SUPFAM" id="SSF161098">
    <property type="entry name" value="MetI-like"/>
    <property type="match status" value="1"/>
</dbReference>
<dbReference type="Pfam" id="PF00528">
    <property type="entry name" value="BPD_transp_1"/>
    <property type="match status" value="1"/>
</dbReference>
<evidence type="ECO:0000256" key="6">
    <source>
        <dbReference type="ARBA" id="ARBA00023136"/>
    </source>
</evidence>
<dbReference type="AlphaFoldDB" id="A0A0J1CXG0"/>
<keyword evidence="6 7" id="KW-0472">Membrane</keyword>
<evidence type="ECO:0000256" key="3">
    <source>
        <dbReference type="ARBA" id="ARBA00022475"/>
    </source>
</evidence>
<gene>
    <name evidence="9" type="ORF">EOS_15725</name>
</gene>
<feature type="transmembrane region" description="Helical" evidence="7">
    <location>
        <begin position="138"/>
        <end position="158"/>
    </location>
</feature>
<dbReference type="PATRIC" id="fig|908627.4.peg.3507"/>
<dbReference type="GO" id="GO:0055085">
    <property type="term" value="P:transmembrane transport"/>
    <property type="evidence" value="ECO:0007669"/>
    <property type="project" value="InterPro"/>
</dbReference>
<dbReference type="Pfam" id="PF12911">
    <property type="entry name" value="OppC_N"/>
    <property type="match status" value="1"/>
</dbReference>
<comment type="caution">
    <text evidence="9">The sequence shown here is derived from an EMBL/GenBank/DDBJ whole genome shotgun (WGS) entry which is preliminary data.</text>
</comment>
<feature type="transmembrane region" description="Helical" evidence="7">
    <location>
        <begin position="239"/>
        <end position="265"/>
    </location>
</feature>
<evidence type="ECO:0000259" key="8">
    <source>
        <dbReference type="PROSITE" id="PS50928"/>
    </source>
</evidence>
<dbReference type="InterPro" id="IPR050366">
    <property type="entry name" value="BP-dependent_transpt_permease"/>
</dbReference>
<dbReference type="InterPro" id="IPR000515">
    <property type="entry name" value="MetI-like"/>
</dbReference>
<keyword evidence="3" id="KW-1003">Cell membrane</keyword>
<evidence type="ECO:0000256" key="2">
    <source>
        <dbReference type="ARBA" id="ARBA00022448"/>
    </source>
</evidence>
<name>A0A0J1CXG0_9BURK</name>
<evidence type="ECO:0000256" key="1">
    <source>
        <dbReference type="ARBA" id="ARBA00004651"/>
    </source>
</evidence>
<keyword evidence="2 7" id="KW-0813">Transport</keyword>
<feature type="transmembrane region" description="Helical" evidence="7">
    <location>
        <begin position="79"/>
        <end position="102"/>
    </location>
</feature>
<dbReference type="PANTHER" id="PTHR43386:SF25">
    <property type="entry name" value="PEPTIDE ABC TRANSPORTER PERMEASE PROTEIN"/>
    <property type="match status" value="1"/>
</dbReference>
<reference evidence="9 10" key="1">
    <citation type="journal article" date="2015" name="Genome Announc.">
        <title>Draft Genome Sequence of Burkholderia sp. Strain PML1(12), an Ectomycorrhizosphere-Inhabiting Bacterium with Effective Mineral-Weathering Ability.</title>
        <authorList>
            <person name="Uroz S."/>
            <person name="Oger P."/>
        </authorList>
    </citation>
    <scope>NUCLEOTIDE SEQUENCE [LARGE SCALE GENOMIC DNA]</scope>
    <source>
        <strain evidence="10">PML1(12)</strain>
    </source>
</reference>
<proteinExistence type="inferred from homology"/>
<keyword evidence="5 7" id="KW-1133">Transmembrane helix</keyword>
<protein>
    <submittedName>
        <fullName evidence="9">ABC transporter permease</fullName>
    </submittedName>
</protein>
<feature type="domain" description="ABC transmembrane type-1" evidence="8">
    <location>
        <begin position="75"/>
        <end position="265"/>
    </location>
</feature>
<evidence type="ECO:0000256" key="7">
    <source>
        <dbReference type="RuleBase" id="RU363032"/>
    </source>
</evidence>
<evidence type="ECO:0000256" key="5">
    <source>
        <dbReference type="ARBA" id="ARBA00022989"/>
    </source>
</evidence>
<organism evidence="9 10">
    <name type="scientific">Caballeronia mineralivorans PML1(12)</name>
    <dbReference type="NCBI Taxonomy" id="908627"/>
    <lineage>
        <taxon>Bacteria</taxon>
        <taxon>Pseudomonadati</taxon>
        <taxon>Pseudomonadota</taxon>
        <taxon>Betaproteobacteria</taxon>
        <taxon>Burkholderiales</taxon>
        <taxon>Burkholderiaceae</taxon>
        <taxon>Caballeronia</taxon>
    </lineage>
</organism>
<dbReference type="EMBL" id="AEJF01000096">
    <property type="protein sequence ID" value="KLU25254.1"/>
    <property type="molecule type" value="Genomic_DNA"/>
</dbReference>
<dbReference type="Proteomes" id="UP000035963">
    <property type="component" value="Unassembled WGS sequence"/>
</dbReference>